<evidence type="ECO:0000256" key="1">
    <source>
        <dbReference type="ARBA" id="ARBA00010876"/>
    </source>
</evidence>
<dbReference type="GO" id="GO:0160151">
    <property type="term" value="F:tRNA pseudouridine(32) synthase activity"/>
    <property type="evidence" value="ECO:0007669"/>
    <property type="project" value="UniProtKB-EC"/>
</dbReference>
<evidence type="ECO:0000256" key="3">
    <source>
        <dbReference type="ARBA" id="ARBA00022694"/>
    </source>
</evidence>
<evidence type="ECO:0000313" key="18">
    <source>
        <dbReference type="Proteomes" id="UP000278542"/>
    </source>
</evidence>
<name>A0A495RI15_9GAMM</name>
<dbReference type="GO" id="GO:0008033">
    <property type="term" value="P:tRNA processing"/>
    <property type="evidence" value="ECO:0007669"/>
    <property type="project" value="UniProtKB-KW"/>
</dbReference>
<dbReference type="InterPro" id="IPR006145">
    <property type="entry name" value="PsdUridine_synth_RsuA/RluA"/>
</dbReference>
<dbReference type="InterPro" id="IPR050188">
    <property type="entry name" value="RluA_PseudoU_synthase"/>
</dbReference>
<sequence>MMLLEYHPPLEPWLTILYQDDHIVVVNKQPGILSVSGSKPEFQDSIIHRLQQKYSYVESVHRLDMATSGIMVVALSKLADREIKKQFRERIPKKRYIAKVWGHLADDHGEVDIPLICDWPNRPRQMVDYENGKQALTYYNVLARNDDGTTRVELLPYTGRSHQLRVHMQAIGHPILGDKFYASPAAFAMANRLLLHAQMLTINHPKSGESMTFTCDADF</sequence>
<dbReference type="NCBIfam" id="NF007543">
    <property type="entry name" value="PRK10158.1"/>
    <property type="match status" value="1"/>
</dbReference>
<dbReference type="SUPFAM" id="SSF55120">
    <property type="entry name" value="Pseudouridine synthase"/>
    <property type="match status" value="1"/>
</dbReference>
<evidence type="ECO:0000256" key="13">
    <source>
        <dbReference type="ARBA" id="ARBA00042844"/>
    </source>
</evidence>
<evidence type="ECO:0000259" key="16">
    <source>
        <dbReference type="Pfam" id="PF00849"/>
    </source>
</evidence>
<protein>
    <recommendedName>
        <fullName evidence="10">Dual-specificity RNA pseudouridine synthase RluA</fullName>
        <ecNumber evidence="8">5.4.99.28</ecNumber>
        <ecNumber evidence="9">5.4.99.29</ecNumber>
    </recommendedName>
    <alternativeName>
        <fullName evidence="11">23S rRNA pseudouridine(746) synthase</fullName>
    </alternativeName>
    <alternativeName>
        <fullName evidence="14">Ribosomal large subunit pseudouridine synthase A</fullName>
    </alternativeName>
    <alternativeName>
        <fullName evidence="13">rRNA pseudouridylate synthase A</fullName>
    </alternativeName>
    <alternativeName>
        <fullName evidence="15">rRNA-uridine isomerase A</fullName>
    </alternativeName>
    <alternativeName>
        <fullName evidence="12">tRNA pseudouridine(32) synthase</fullName>
    </alternativeName>
</protein>
<organism evidence="17 18">
    <name type="scientific">Orbus hercynius</name>
    <dbReference type="NCBI Taxonomy" id="593135"/>
    <lineage>
        <taxon>Bacteria</taxon>
        <taxon>Pseudomonadati</taxon>
        <taxon>Pseudomonadota</taxon>
        <taxon>Gammaproteobacteria</taxon>
        <taxon>Orbales</taxon>
        <taxon>Orbaceae</taxon>
        <taxon>Orbus</taxon>
    </lineage>
</organism>
<evidence type="ECO:0000256" key="6">
    <source>
        <dbReference type="ARBA" id="ARBA00036916"/>
    </source>
</evidence>
<reference evidence="17 18" key="1">
    <citation type="submission" date="2018-10" db="EMBL/GenBank/DDBJ databases">
        <title>Genomic Encyclopedia of Type Strains, Phase IV (KMG-IV): sequencing the most valuable type-strain genomes for metagenomic binning, comparative biology and taxonomic classification.</title>
        <authorList>
            <person name="Goeker M."/>
        </authorList>
    </citation>
    <scope>NUCLEOTIDE SEQUENCE [LARGE SCALE GENOMIC DNA]</scope>
    <source>
        <strain evidence="17 18">DSM 22228</strain>
    </source>
</reference>
<accession>A0A495RI15</accession>
<proteinExistence type="inferred from homology"/>
<evidence type="ECO:0000256" key="12">
    <source>
        <dbReference type="ARBA" id="ARBA00042372"/>
    </source>
</evidence>
<keyword evidence="3" id="KW-0819">tRNA processing</keyword>
<evidence type="ECO:0000256" key="7">
    <source>
        <dbReference type="ARBA" id="ARBA00037305"/>
    </source>
</evidence>
<gene>
    <name evidence="17" type="ORF">DES39_0390</name>
</gene>
<dbReference type="GO" id="GO:0000455">
    <property type="term" value="P:enzyme-directed rRNA pseudouridine synthesis"/>
    <property type="evidence" value="ECO:0007669"/>
    <property type="project" value="TreeGrafter"/>
</dbReference>
<evidence type="ECO:0000256" key="10">
    <source>
        <dbReference type="ARBA" id="ARBA00039988"/>
    </source>
</evidence>
<dbReference type="OrthoDB" id="9807829at2"/>
<dbReference type="EC" id="5.4.99.28" evidence="8"/>
<dbReference type="Gene3D" id="3.30.2350.10">
    <property type="entry name" value="Pseudouridine synthase"/>
    <property type="match status" value="1"/>
</dbReference>
<dbReference type="InterPro" id="IPR006224">
    <property type="entry name" value="PsdUridine_synth_RluA-like_CS"/>
</dbReference>
<dbReference type="EMBL" id="RBWY01000001">
    <property type="protein sequence ID" value="RKS87173.1"/>
    <property type="molecule type" value="Genomic_DNA"/>
</dbReference>
<dbReference type="PROSITE" id="PS01129">
    <property type="entry name" value="PSI_RLU"/>
    <property type="match status" value="1"/>
</dbReference>
<evidence type="ECO:0000256" key="14">
    <source>
        <dbReference type="ARBA" id="ARBA00042883"/>
    </source>
</evidence>
<evidence type="ECO:0000256" key="11">
    <source>
        <dbReference type="ARBA" id="ARBA00041266"/>
    </source>
</evidence>
<keyword evidence="2" id="KW-0698">rRNA processing</keyword>
<evidence type="ECO:0000256" key="8">
    <source>
        <dbReference type="ARBA" id="ARBA00038944"/>
    </source>
</evidence>
<evidence type="ECO:0000256" key="2">
    <source>
        <dbReference type="ARBA" id="ARBA00022552"/>
    </source>
</evidence>
<dbReference type="Proteomes" id="UP000278542">
    <property type="component" value="Unassembled WGS sequence"/>
</dbReference>
<comment type="function">
    <text evidence="7">Dual specificity enzyme that catalyzes the synthesis of pseudouridine from uracil-746 in 23S ribosomal RNA and from uracil-32 in the anticodon stem and loop of transfer RNAs.</text>
</comment>
<dbReference type="RefSeq" id="WP_121144083.1">
    <property type="nucleotide sequence ID" value="NZ_RBWY01000001.1"/>
</dbReference>
<evidence type="ECO:0000313" key="17">
    <source>
        <dbReference type="EMBL" id="RKS87173.1"/>
    </source>
</evidence>
<comment type="similarity">
    <text evidence="1">Belongs to the pseudouridine synthase RluA family.</text>
</comment>
<evidence type="ECO:0000256" key="4">
    <source>
        <dbReference type="ARBA" id="ARBA00023235"/>
    </source>
</evidence>
<comment type="catalytic activity">
    <reaction evidence="6">
        <text>uridine(746) in 23S rRNA = pseudouridine(746) in 23S rRNA</text>
        <dbReference type="Rhea" id="RHEA:42548"/>
        <dbReference type="Rhea" id="RHEA-COMP:10109"/>
        <dbReference type="Rhea" id="RHEA-COMP:10110"/>
        <dbReference type="ChEBI" id="CHEBI:65314"/>
        <dbReference type="ChEBI" id="CHEBI:65315"/>
        <dbReference type="EC" id="5.4.99.29"/>
    </reaction>
</comment>
<dbReference type="CDD" id="cd02869">
    <property type="entry name" value="PseudoU_synth_RluA_like"/>
    <property type="match status" value="1"/>
</dbReference>
<feature type="domain" description="Pseudouridine synthase RsuA/RluA-like" evidence="16">
    <location>
        <begin position="22"/>
        <end position="170"/>
    </location>
</feature>
<dbReference type="FunFam" id="3.30.2350.10:FF:000005">
    <property type="entry name" value="Pseudouridine synthase"/>
    <property type="match status" value="1"/>
</dbReference>
<evidence type="ECO:0000256" key="5">
    <source>
        <dbReference type="ARBA" id="ARBA00036184"/>
    </source>
</evidence>
<dbReference type="GO" id="GO:0160142">
    <property type="term" value="F:23S rRNA pseudouridine(746) synthase activity"/>
    <property type="evidence" value="ECO:0007669"/>
    <property type="project" value="UniProtKB-EC"/>
</dbReference>
<keyword evidence="4" id="KW-0413">Isomerase</keyword>
<comment type="catalytic activity">
    <reaction evidence="5">
        <text>uridine(32) in tRNA = pseudouridine(32) in tRNA</text>
        <dbReference type="Rhea" id="RHEA:42544"/>
        <dbReference type="Rhea" id="RHEA-COMP:10107"/>
        <dbReference type="Rhea" id="RHEA-COMP:10108"/>
        <dbReference type="ChEBI" id="CHEBI:65314"/>
        <dbReference type="ChEBI" id="CHEBI:65315"/>
        <dbReference type="EC" id="5.4.99.28"/>
    </reaction>
</comment>
<dbReference type="GO" id="GO:0003723">
    <property type="term" value="F:RNA binding"/>
    <property type="evidence" value="ECO:0007669"/>
    <property type="project" value="InterPro"/>
</dbReference>
<keyword evidence="18" id="KW-1185">Reference proteome</keyword>
<dbReference type="Pfam" id="PF00849">
    <property type="entry name" value="PseudoU_synth_2"/>
    <property type="match status" value="1"/>
</dbReference>
<evidence type="ECO:0000256" key="9">
    <source>
        <dbReference type="ARBA" id="ARBA00038945"/>
    </source>
</evidence>
<dbReference type="PANTHER" id="PTHR21600">
    <property type="entry name" value="MITOCHONDRIAL RNA PSEUDOURIDINE SYNTHASE"/>
    <property type="match status" value="1"/>
</dbReference>
<dbReference type="PANTHER" id="PTHR21600:SF91">
    <property type="entry name" value="DUAL-SPECIFICITY RNA PSEUDOURIDINE SYNTHASE RLUA"/>
    <property type="match status" value="1"/>
</dbReference>
<dbReference type="InterPro" id="IPR020103">
    <property type="entry name" value="PsdUridine_synth_cat_dom_sf"/>
</dbReference>
<dbReference type="EC" id="5.4.99.29" evidence="9"/>
<comment type="caution">
    <text evidence="17">The sequence shown here is derived from an EMBL/GenBank/DDBJ whole genome shotgun (WGS) entry which is preliminary data.</text>
</comment>
<dbReference type="AlphaFoldDB" id="A0A495RI15"/>
<evidence type="ECO:0000256" key="15">
    <source>
        <dbReference type="ARBA" id="ARBA00043143"/>
    </source>
</evidence>